<keyword evidence="2" id="KW-1064">Adaptive immunity</keyword>
<feature type="domain" description="Ig-like" evidence="6">
    <location>
        <begin position="127"/>
        <end position="257"/>
    </location>
</feature>
<dbReference type="AlphaFoldDB" id="A0A6B0S9C9"/>
<evidence type="ECO:0000313" key="8">
    <source>
        <dbReference type="Proteomes" id="UP000322234"/>
    </source>
</evidence>
<accession>A0A6B0S9C9</accession>
<dbReference type="InterPro" id="IPR003598">
    <property type="entry name" value="Ig_sub2"/>
</dbReference>
<keyword evidence="3" id="KW-0675">Receptor</keyword>
<dbReference type="InterPro" id="IPR003599">
    <property type="entry name" value="Ig_sub"/>
</dbReference>
<dbReference type="Gene3D" id="2.60.40.10">
    <property type="entry name" value="Immunoglobulins"/>
    <property type="match status" value="5"/>
</dbReference>
<reference evidence="7" key="1">
    <citation type="submission" date="2019-10" db="EMBL/GenBank/DDBJ databases">
        <title>The sequence and de novo assembly of the wild yak genome.</title>
        <authorList>
            <person name="Liu Y."/>
        </authorList>
    </citation>
    <scope>NUCLEOTIDE SEQUENCE [LARGE SCALE GENOMIC DNA]</scope>
    <source>
        <strain evidence="7">WY2019</strain>
    </source>
</reference>
<dbReference type="SMART" id="SM00408">
    <property type="entry name" value="IGc2"/>
    <property type="match status" value="3"/>
</dbReference>
<dbReference type="CDD" id="cd04983">
    <property type="entry name" value="IgV_TCR_alpha"/>
    <property type="match status" value="1"/>
</dbReference>
<evidence type="ECO:0000256" key="1">
    <source>
        <dbReference type="ARBA" id="ARBA00022729"/>
    </source>
</evidence>
<dbReference type="PROSITE" id="PS50835">
    <property type="entry name" value="IG_LIKE"/>
    <property type="match status" value="3"/>
</dbReference>
<dbReference type="PANTHER" id="PTHR19367">
    <property type="entry name" value="T-CELL RECEPTOR ALPHA CHAIN V REGION"/>
    <property type="match status" value="1"/>
</dbReference>
<feature type="domain" description="Ig-like" evidence="6">
    <location>
        <begin position="380"/>
        <end position="458"/>
    </location>
</feature>
<dbReference type="GO" id="GO:0002250">
    <property type="term" value="P:adaptive immune response"/>
    <property type="evidence" value="ECO:0007669"/>
    <property type="project" value="UniProtKB-KW"/>
</dbReference>
<name>A0A6B0S9C9_9CETA</name>
<evidence type="ECO:0000313" key="7">
    <source>
        <dbReference type="EMBL" id="MXQ98942.1"/>
    </source>
</evidence>
<dbReference type="InterPro" id="IPR051287">
    <property type="entry name" value="TCR_variable_region"/>
</dbReference>
<dbReference type="InterPro" id="IPR007110">
    <property type="entry name" value="Ig-like_dom"/>
</dbReference>
<dbReference type="EMBL" id="VBQZ03000318">
    <property type="protein sequence ID" value="MXQ98942.1"/>
    <property type="molecule type" value="Genomic_DNA"/>
</dbReference>
<gene>
    <name evidence="7" type="ORF">E5288_WYG004590</name>
</gene>
<dbReference type="InterPro" id="IPR036179">
    <property type="entry name" value="Ig-like_dom_sf"/>
</dbReference>
<evidence type="ECO:0000259" key="6">
    <source>
        <dbReference type="PROSITE" id="PS50835"/>
    </source>
</evidence>
<evidence type="ECO:0000256" key="4">
    <source>
        <dbReference type="ARBA" id="ARBA00023319"/>
    </source>
</evidence>
<sequence length="663" mass="73999">MLPMNMTNSTSCLKESHRNQLLCICTARHSKTLNSQPEAELSTFEKGIPCLMPLSSLLWVLLAFTFSGSGVAQKVTQDQPEISSQVGKSATMNCQYETSWNSYNIFWYKQLPSGEMIYLIGQNSYSPNARDGRYSINFQKSRTVINAKTIQPSSMDCAEGEDANLPYSHSTIGGNDYIRWYRQNPNQSPQYVIHGLVNTVNRGTVNRSMASLHIASDRKSSTLVLPQVILRDTAVYYCVLREAHGDRWGCTCAVSLSNLDSSPPVMRLLSMGNHPESSSLPLHCSTMTLVFTLMLEALLLLRSSVAQQVTQVQTVVSSQVGQTVTLNCRYEVSWNMDYYYIFWYKQLPRGEMTFLIHQYSEYGTLSLAKTSQPIFTDSYEGQEVNISCNHTTIATSDNIFWYRQFPNQGPQFIIQGYKTNVENEVASLLIPPDRKFSTLSLPQASLRDTAVYYCIVRDAHCDRWGCTCAVSPCGVGVTAQGIPKAVPSKAFILLYYFQKASICHFTVISTFLPLKSQELHSGDTPEMSSSPGLVTVILLMLGQTHGNSVTQMDGQVSRSEGTSVTINCTYSISGYPNLFWYVQYLGEGPELLLKAMKANDKGTNKGFEATYNTETTSFHLEKDSVQESDSAVYYCALRDTVTKLQGELSTNSEQQWGLDAECL</sequence>
<proteinExistence type="predicted"/>
<keyword evidence="5" id="KW-0391">Immunity</keyword>
<dbReference type="SMART" id="SM00406">
    <property type="entry name" value="IGv"/>
    <property type="match status" value="3"/>
</dbReference>
<keyword evidence="8" id="KW-1185">Reference proteome</keyword>
<evidence type="ECO:0000256" key="5">
    <source>
        <dbReference type="ARBA" id="ARBA00043266"/>
    </source>
</evidence>
<dbReference type="InterPro" id="IPR013106">
    <property type="entry name" value="Ig_V-set"/>
</dbReference>
<dbReference type="SUPFAM" id="SSF48726">
    <property type="entry name" value="Immunoglobulin"/>
    <property type="match status" value="5"/>
</dbReference>
<dbReference type="SMART" id="SM00409">
    <property type="entry name" value="IG"/>
    <property type="match status" value="3"/>
</dbReference>
<keyword evidence="1" id="KW-0732">Signal</keyword>
<comment type="caution">
    <text evidence="7">The sequence shown here is derived from an EMBL/GenBank/DDBJ whole genome shotgun (WGS) entry which is preliminary data.</text>
</comment>
<evidence type="ECO:0000256" key="2">
    <source>
        <dbReference type="ARBA" id="ARBA00023130"/>
    </source>
</evidence>
<evidence type="ECO:0000256" key="3">
    <source>
        <dbReference type="ARBA" id="ARBA00023170"/>
    </source>
</evidence>
<dbReference type="Pfam" id="PF07686">
    <property type="entry name" value="V-set"/>
    <property type="match status" value="5"/>
</dbReference>
<organism evidence="7 8">
    <name type="scientific">Bos mutus</name>
    <name type="common">wild yak</name>
    <dbReference type="NCBI Taxonomy" id="72004"/>
    <lineage>
        <taxon>Eukaryota</taxon>
        <taxon>Metazoa</taxon>
        <taxon>Chordata</taxon>
        <taxon>Craniata</taxon>
        <taxon>Vertebrata</taxon>
        <taxon>Euteleostomi</taxon>
        <taxon>Mammalia</taxon>
        <taxon>Eutheria</taxon>
        <taxon>Laurasiatheria</taxon>
        <taxon>Artiodactyla</taxon>
        <taxon>Ruminantia</taxon>
        <taxon>Pecora</taxon>
        <taxon>Bovidae</taxon>
        <taxon>Bovinae</taxon>
        <taxon>Bos</taxon>
    </lineage>
</organism>
<dbReference type="Proteomes" id="UP000322234">
    <property type="component" value="Unassembled WGS sequence"/>
</dbReference>
<keyword evidence="4" id="KW-0393">Immunoglobulin domain</keyword>
<keyword evidence="5" id="KW-1279">T cell receptor</keyword>
<dbReference type="GO" id="GO:0042101">
    <property type="term" value="C:T cell receptor complex"/>
    <property type="evidence" value="ECO:0007669"/>
    <property type="project" value="UniProtKB-KW"/>
</dbReference>
<dbReference type="InterPro" id="IPR013783">
    <property type="entry name" value="Ig-like_fold"/>
</dbReference>
<dbReference type="PANTHER" id="PTHR19367:SF43">
    <property type="entry name" value="T CELL RECEPTOR ALPHA VARIABLE 6-4-RELATED"/>
    <property type="match status" value="1"/>
</dbReference>
<protein>
    <recommendedName>
        <fullName evidence="6">Ig-like domain-containing protein</fullName>
    </recommendedName>
</protein>
<feature type="domain" description="Ig-like" evidence="6">
    <location>
        <begin position="525"/>
        <end position="649"/>
    </location>
</feature>